<evidence type="ECO:0000313" key="10">
    <source>
        <dbReference type="Proteomes" id="UP000321258"/>
    </source>
</evidence>
<dbReference type="Gene3D" id="3.90.1150.10">
    <property type="entry name" value="Aspartate Aminotransferase, domain 1"/>
    <property type="match status" value="1"/>
</dbReference>
<dbReference type="GO" id="GO:0030170">
    <property type="term" value="F:pyridoxal phosphate binding"/>
    <property type="evidence" value="ECO:0007669"/>
    <property type="project" value="InterPro"/>
</dbReference>
<dbReference type="SUPFAM" id="SSF53383">
    <property type="entry name" value="PLP-dependent transferases"/>
    <property type="match status" value="1"/>
</dbReference>
<dbReference type="InterPro" id="IPR015422">
    <property type="entry name" value="PyrdxlP-dep_Trfase_small"/>
</dbReference>
<gene>
    <name evidence="9" type="ORF">MHA02_22200</name>
</gene>
<evidence type="ECO:0000256" key="6">
    <source>
        <dbReference type="ARBA" id="ARBA00022898"/>
    </source>
</evidence>
<evidence type="ECO:0000256" key="3">
    <source>
        <dbReference type="ARBA" id="ARBA00016004"/>
    </source>
</evidence>
<keyword evidence="6" id="KW-0663">Pyridoxal phosphate</keyword>
<dbReference type="InterPro" id="IPR015424">
    <property type="entry name" value="PyrdxlP-dep_Trfase"/>
</dbReference>
<dbReference type="RefSeq" id="WP_147078716.1">
    <property type="nucleotide sequence ID" value="NZ_BJZT01000024.1"/>
</dbReference>
<dbReference type="InterPro" id="IPR051326">
    <property type="entry name" value="Kynurenine-oxoglutarate_AT"/>
</dbReference>
<comment type="caution">
    <text evidence="9">The sequence shown here is derived from an EMBL/GenBank/DDBJ whole genome shotgun (WGS) entry which is preliminary data.</text>
</comment>
<dbReference type="GO" id="GO:0005737">
    <property type="term" value="C:cytoplasm"/>
    <property type="evidence" value="ECO:0007669"/>
    <property type="project" value="TreeGrafter"/>
</dbReference>
<dbReference type="EMBL" id="BJZT01000024">
    <property type="protein sequence ID" value="GEO99832.1"/>
    <property type="molecule type" value="Genomic_DNA"/>
</dbReference>
<dbReference type="AlphaFoldDB" id="A0A512IQ86"/>
<evidence type="ECO:0000313" key="9">
    <source>
        <dbReference type="EMBL" id="GEO99832.1"/>
    </source>
</evidence>
<dbReference type="InterPro" id="IPR015421">
    <property type="entry name" value="PyrdxlP-dep_Trfase_major"/>
</dbReference>
<keyword evidence="10" id="KW-1185">Reference proteome</keyword>
<evidence type="ECO:0000256" key="4">
    <source>
        <dbReference type="ARBA" id="ARBA00022576"/>
    </source>
</evidence>
<keyword evidence="4 9" id="KW-0032">Aminotransferase</keyword>
<organism evidence="9 10">
    <name type="scientific">Methylobacterium haplocladii</name>
    <dbReference type="NCBI Taxonomy" id="1176176"/>
    <lineage>
        <taxon>Bacteria</taxon>
        <taxon>Pseudomonadati</taxon>
        <taxon>Pseudomonadota</taxon>
        <taxon>Alphaproteobacteria</taxon>
        <taxon>Hyphomicrobiales</taxon>
        <taxon>Methylobacteriaceae</taxon>
        <taxon>Methylobacterium</taxon>
    </lineage>
</organism>
<accession>A0A512IQ86</accession>
<reference evidence="9 10" key="1">
    <citation type="submission" date="2019-07" db="EMBL/GenBank/DDBJ databases">
        <title>Whole genome shotgun sequence of Methylobacterium haplocladii NBRC 107714.</title>
        <authorList>
            <person name="Hosoyama A."/>
            <person name="Uohara A."/>
            <person name="Ohji S."/>
            <person name="Ichikawa N."/>
        </authorList>
    </citation>
    <scope>NUCLEOTIDE SEQUENCE [LARGE SCALE GENOMIC DNA]</scope>
    <source>
        <strain evidence="9 10">NBRC 107714</strain>
    </source>
</reference>
<dbReference type="PANTHER" id="PTHR43807">
    <property type="entry name" value="FI04487P"/>
    <property type="match status" value="1"/>
</dbReference>
<dbReference type="InterPro" id="IPR004839">
    <property type="entry name" value="Aminotransferase_I/II_large"/>
</dbReference>
<dbReference type="PANTHER" id="PTHR43807:SF20">
    <property type="entry name" value="FI04487P"/>
    <property type="match status" value="1"/>
</dbReference>
<protein>
    <recommendedName>
        <fullName evidence="3">8-amino-7-oxononanoate synthase</fullName>
    </recommendedName>
    <alternativeName>
        <fullName evidence="7">Alpha-oxoamine synthase</fullName>
    </alternativeName>
</protein>
<evidence type="ECO:0000259" key="8">
    <source>
        <dbReference type="Pfam" id="PF00155"/>
    </source>
</evidence>
<dbReference type="NCBIfam" id="NF006488">
    <property type="entry name" value="PRK08912.1"/>
    <property type="match status" value="1"/>
</dbReference>
<evidence type="ECO:0000256" key="5">
    <source>
        <dbReference type="ARBA" id="ARBA00022679"/>
    </source>
</evidence>
<dbReference type="Proteomes" id="UP000321258">
    <property type="component" value="Unassembled WGS sequence"/>
</dbReference>
<dbReference type="OrthoDB" id="9763453at2"/>
<comment type="cofactor">
    <cofactor evidence="1">
        <name>pyridoxal 5'-phosphate</name>
        <dbReference type="ChEBI" id="CHEBI:597326"/>
    </cofactor>
</comment>
<name>A0A512IQ86_9HYPH</name>
<comment type="similarity">
    <text evidence="2">Belongs to the class-I pyridoxal-phosphate-dependent aminotransferase family.</text>
</comment>
<dbReference type="Gene3D" id="3.40.640.10">
    <property type="entry name" value="Type I PLP-dependent aspartate aminotransferase-like (Major domain)"/>
    <property type="match status" value="1"/>
</dbReference>
<dbReference type="FunFam" id="3.40.640.10:FF:000024">
    <property type="entry name" value="Kynurenine--oxoglutarate transaminase 3"/>
    <property type="match status" value="1"/>
</dbReference>
<dbReference type="GO" id="GO:0016212">
    <property type="term" value="F:kynurenine-oxoglutarate transaminase activity"/>
    <property type="evidence" value="ECO:0007669"/>
    <property type="project" value="TreeGrafter"/>
</dbReference>
<dbReference type="Pfam" id="PF00155">
    <property type="entry name" value="Aminotran_1_2"/>
    <property type="match status" value="1"/>
</dbReference>
<dbReference type="CDD" id="cd00609">
    <property type="entry name" value="AAT_like"/>
    <property type="match status" value="1"/>
</dbReference>
<proteinExistence type="inferred from homology"/>
<evidence type="ECO:0000256" key="2">
    <source>
        <dbReference type="ARBA" id="ARBA00007441"/>
    </source>
</evidence>
<evidence type="ECO:0000256" key="1">
    <source>
        <dbReference type="ARBA" id="ARBA00001933"/>
    </source>
</evidence>
<keyword evidence="5 9" id="KW-0808">Transferase</keyword>
<evidence type="ECO:0000256" key="7">
    <source>
        <dbReference type="ARBA" id="ARBA00031658"/>
    </source>
</evidence>
<sequence>MNPVFSDLPVTVFETMSRLAREHCAINLGQGFPDDPGPEDVREVAATALRDGYNQYPPMMGLPSLRVAIAAHYGRHQGLDLDPETEVMVTSGATEALAGAIFALVAPGDEVVLFEPMYDAYLPLVRRAGGVPRFVTLKPPHFRIDEDALAAAFSEKTRLVILNNPLNPSATVFAEADLSLLAGFCRRFDAVALCDEVWEHVIFDGARHRPLMALPGMRERTIKIGSAGKIFSLTGWKVGFVMAAPHLMRALARAHQFLTFTTPPNLQEAAAYGLAKDEAYFTGMRAGLARSRDRLAAGLADLGFTVLPSAATYFLSLDIGEADDVAFCETLVREHGVAAIPVSAFYETGGVRNLVRFCFAKTDATLDAALDRLAGYARAA</sequence>
<feature type="domain" description="Aminotransferase class I/classII large" evidence="8">
    <location>
        <begin position="26"/>
        <end position="373"/>
    </location>
</feature>